<dbReference type="GO" id="GO:0006310">
    <property type="term" value="P:DNA recombination"/>
    <property type="evidence" value="ECO:0007669"/>
    <property type="project" value="UniProtKB-KW"/>
</dbReference>
<evidence type="ECO:0000256" key="3">
    <source>
        <dbReference type="ARBA" id="ARBA00023125"/>
    </source>
</evidence>
<accession>A0AAV5NTT6</accession>
<keyword evidence="4" id="KW-0233">DNA recombination</keyword>
<proteinExistence type="inferred from homology"/>
<keyword evidence="7" id="KW-1185">Reference proteome</keyword>
<dbReference type="Pfam" id="PF00589">
    <property type="entry name" value="Phage_integrase"/>
    <property type="match status" value="1"/>
</dbReference>
<evidence type="ECO:0000313" key="6">
    <source>
        <dbReference type="EMBL" id="GLQ73918.1"/>
    </source>
</evidence>
<dbReference type="InterPro" id="IPR050090">
    <property type="entry name" value="Tyrosine_recombinase_XerCD"/>
</dbReference>
<evidence type="ECO:0000256" key="1">
    <source>
        <dbReference type="ARBA" id="ARBA00008857"/>
    </source>
</evidence>
<gene>
    <name evidence="6" type="ORF">GCM10007932_32780</name>
</gene>
<dbReference type="InterPro" id="IPR013762">
    <property type="entry name" value="Integrase-like_cat_sf"/>
</dbReference>
<protein>
    <submittedName>
        <fullName evidence="6">Integrase</fullName>
    </submittedName>
</protein>
<keyword evidence="2" id="KW-0229">DNA integration</keyword>
<dbReference type="PANTHER" id="PTHR30349:SF41">
    <property type="entry name" value="INTEGRASE_RECOMBINASE PROTEIN MJ0367-RELATED"/>
    <property type="match status" value="1"/>
</dbReference>
<organism evidence="6 7">
    <name type="scientific">Vibrio penaeicida</name>
    <dbReference type="NCBI Taxonomy" id="104609"/>
    <lineage>
        <taxon>Bacteria</taxon>
        <taxon>Pseudomonadati</taxon>
        <taxon>Pseudomonadota</taxon>
        <taxon>Gammaproteobacteria</taxon>
        <taxon>Vibrionales</taxon>
        <taxon>Vibrionaceae</taxon>
        <taxon>Vibrio</taxon>
    </lineage>
</organism>
<comment type="caution">
    <text evidence="6">The sequence shown here is derived from an EMBL/GenBank/DDBJ whole genome shotgun (WGS) entry which is preliminary data.</text>
</comment>
<dbReference type="SUPFAM" id="SSF56349">
    <property type="entry name" value="DNA breaking-rejoining enzymes"/>
    <property type="match status" value="1"/>
</dbReference>
<dbReference type="GO" id="GO:0015074">
    <property type="term" value="P:DNA integration"/>
    <property type="evidence" value="ECO:0007669"/>
    <property type="project" value="UniProtKB-KW"/>
</dbReference>
<evidence type="ECO:0000313" key="7">
    <source>
        <dbReference type="Proteomes" id="UP001156690"/>
    </source>
</evidence>
<dbReference type="Proteomes" id="UP001156690">
    <property type="component" value="Unassembled WGS sequence"/>
</dbReference>
<reference evidence="7" key="1">
    <citation type="journal article" date="2019" name="Int. J. Syst. Evol. Microbiol.">
        <title>The Global Catalogue of Microorganisms (GCM) 10K type strain sequencing project: providing services to taxonomists for standard genome sequencing and annotation.</title>
        <authorList>
            <consortium name="The Broad Institute Genomics Platform"/>
            <consortium name="The Broad Institute Genome Sequencing Center for Infectious Disease"/>
            <person name="Wu L."/>
            <person name="Ma J."/>
        </authorList>
    </citation>
    <scope>NUCLEOTIDE SEQUENCE [LARGE SCALE GENOMIC DNA]</scope>
    <source>
        <strain evidence="7">NBRC 15640</strain>
    </source>
</reference>
<dbReference type="PROSITE" id="PS51898">
    <property type="entry name" value="TYR_RECOMBINASE"/>
    <property type="match status" value="1"/>
</dbReference>
<dbReference type="InterPro" id="IPR002104">
    <property type="entry name" value="Integrase_catalytic"/>
</dbReference>
<dbReference type="AlphaFoldDB" id="A0AAV5NTT6"/>
<evidence type="ECO:0000256" key="2">
    <source>
        <dbReference type="ARBA" id="ARBA00022908"/>
    </source>
</evidence>
<dbReference type="Gene3D" id="1.10.443.10">
    <property type="entry name" value="Intergrase catalytic core"/>
    <property type="match status" value="1"/>
</dbReference>
<dbReference type="PANTHER" id="PTHR30349">
    <property type="entry name" value="PHAGE INTEGRASE-RELATED"/>
    <property type="match status" value="1"/>
</dbReference>
<dbReference type="InterPro" id="IPR011010">
    <property type="entry name" value="DNA_brk_join_enz"/>
</dbReference>
<name>A0AAV5NTT6_9VIBR</name>
<keyword evidence="3" id="KW-0238">DNA-binding</keyword>
<dbReference type="GO" id="GO:0003677">
    <property type="term" value="F:DNA binding"/>
    <property type="evidence" value="ECO:0007669"/>
    <property type="project" value="UniProtKB-KW"/>
</dbReference>
<dbReference type="EMBL" id="BSNX01000041">
    <property type="protein sequence ID" value="GLQ73918.1"/>
    <property type="molecule type" value="Genomic_DNA"/>
</dbReference>
<sequence length="240" mass="27335">MFSWLEIEEHIDASPFHKFVLNLKLPKHLPRNIAKSDLKSILNQARSSTNTGEDRKQPFIDKHIQNGKGLNHFTALVVVELLVTTGVRVGELAGIKLDDVSLPEKKIKIMGKGSRERFVYILDNELCTLIRRYIELRHVVEPQHDNFLVNSRGKPASTQFTRKLVRNISNQTNSNLKATPHMFRHSAACEFLAAGVDMRYVQKLLGHSSISTTEIYTHVSDTLLQQKLQKSNLRSAIMKK</sequence>
<comment type="similarity">
    <text evidence="1">Belongs to the 'phage' integrase family.</text>
</comment>
<evidence type="ECO:0000256" key="4">
    <source>
        <dbReference type="ARBA" id="ARBA00023172"/>
    </source>
</evidence>
<evidence type="ECO:0000259" key="5">
    <source>
        <dbReference type="PROSITE" id="PS51898"/>
    </source>
</evidence>
<feature type="domain" description="Tyr recombinase" evidence="5">
    <location>
        <begin position="28"/>
        <end position="229"/>
    </location>
</feature>